<dbReference type="GO" id="GO:0032259">
    <property type="term" value="P:methylation"/>
    <property type="evidence" value="ECO:0007669"/>
    <property type="project" value="UniProtKB-KW"/>
</dbReference>
<keyword evidence="7" id="KW-1185">Reference proteome</keyword>
<name>A0A1H9JFK6_9BACI</name>
<evidence type="ECO:0000256" key="4">
    <source>
        <dbReference type="ARBA" id="ARBA00022679"/>
    </source>
</evidence>
<keyword evidence="1" id="KW-0963">Cytoplasm</keyword>
<keyword evidence="4 6" id="KW-0808">Transferase</keyword>
<dbReference type="GO" id="GO:0008757">
    <property type="term" value="F:S-adenosylmethionine-dependent methyltransferase activity"/>
    <property type="evidence" value="ECO:0007669"/>
    <property type="project" value="InterPro"/>
</dbReference>
<evidence type="ECO:0000259" key="5">
    <source>
        <dbReference type="Pfam" id="PF05175"/>
    </source>
</evidence>
<dbReference type="SUPFAM" id="SSF53335">
    <property type="entry name" value="S-adenosyl-L-methionine-dependent methyltransferases"/>
    <property type="match status" value="1"/>
</dbReference>
<evidence type="ECO:0000256" key="3">
    <source>
        <dbReference type="ARBA" id="ARBA00022603"/>
    </source>
</evidence>
<dbReference type="Gene3D" id="3.40.50.150">
    <property type="entry name" value="Vaccinia Virus protein VP39"/>
    <property type="match status" value="1"/>
</dbReference>
<dbReference type="InterPro" id="IPR002052">
    <property type="entry name" value="DNA_methylase_N6_adenine_CS"/>
</dbReference>
<dbReference type="CDD" id="cd02440">
    <property type="entry name" value="AdoMet_MTases"/>
    <property type="match status" value="1"/>
</dbReference>
<dbReference type="InterPro" id="IPR029063">
    <property type="entry name" value="SAM-dependent_MTases_sf"/>
</dbReference>
<evidence type="ECO:0000256" key="2">
    <source>
        <dbReference type="ARBA" id="ARBA00022552"/>
    </source>
</evidence>
<keyword evidence="3 6" id="KW-0489">Methyltransferase</keyword>
<dbReference type="InterPro" id="IPR046977">
    <property type="entry name" value="RsmC/RlmG"/>
</dbReference>
<dbReference type="Proteomes" id="UP000199427">
    <property type="component" value="Unassembled WGS sequence"/>
</dbReference>
<dbReference type="EMBL" id="FOES01000030">
    <property type="protein sequence ID" value="SEQ85610.1"/>
    <property type="molecule type" value="Genomic_DNA"/>
</dbReference>
<dbReference type="GO" id="GO:0006364">
    <property type="term" value="P:rRNA processing"/>
    <property type="evidence" value="ECO:0007669"/>
    <property type="project" value="UniProtKB-KW"/>
</dbReference>
<evidence type="ECO:0000313" key="7">
    <source>
        <dbReference type="Proteomes" id="UP000199427"/>
    </source>
</evidence>
<feature type="domain" description="Methyltransferase small" evidence="5">
    <location>
        <begin position="28"/>
        <end position="196"/>
    </location>
</feature>
<dbReference type="PANTHER" id="PTHR47816">
    <property type="entry name" value="RIBOSOMAL RNA SMALL SUBUNIT METHYLTRANSFERASE C"/>
    <property type="match status" value="1"/>
</dbReference>
<sequence length="206" mass="23133">MSDHYYSEKPTSKRNPSQFQTTLSSITLNFHSDEGVFSKKQVDFGTKTLVEHFKQPEDKGNLLDLGCGYGVIGITLAKRYPDHHVVMVDVNERAVELTKKNCEQNDVQNAEVLQSDGVAEVKDRQFNAVITNPPFRAGKKVVHQMVEDSFDVLNDQGELWVVVQKKQGAPSLKGKMESVFGNAEVVVRNKGYYVLRAIKFDSDIPV</sequence>
<gene>
    <name evidence="6" type="ORF">SAMN05216362_13028</name>
</gene>
<dbReference type="OrthoDB" id="9764961at2"/>
<keyword evidence="2" id="KW-0698">rRNA processing</keyword>
<protein>
    <submittedName>
        <fullName evidence="6">16S rRNA m(2)G 1207 methyltransferase</fullName>
    </submittedName>
</protein>
<evidence type="ECO:0000256" key="1">
    <source>
        <dbReference type="ARBA" id="ARBA00022490"/>
    </source>
</evidence>
<dbReference type="PROSITE" id="PS00092">
    <property type="entry name" value="N6_MTASE"/>
    <property type="match status" value="1"/>
</dbReference>
<accession>A0A1H9JFK6</accession>
<dbReference type="GO" id="GO:0008170">
    <property type="term" value="F:N-methyltransferase activity"/>
    <property type="evidence" value="ECO:0007669"/>
    <property type="project" value="UniProtKB-ARBA"/>
</dbReference>
<dbReference type="STRING" id="571933.SAMN05216362_13028"/>
<organism evidence="6 7">
    <name type="scientific">Piscibacillus halophilus</name>
    <dbReference type="NCBI Taxonomy" id="571933"/>
    <lineage>
        <taxon>Bacteria</taxon>
        <taxon>Bacillati</taxon>
        <taxon>Bacillota</taxon>
        <taxon>Bacilli</taxon>
        <taxon>Bacillales</taxon>
        <taxon>Bacillaceae</taxon>
        <taxon>Piscibacillus</taxon>
    </lineage>
</organism>
<proteinExistence type="predicted"/>
<dbReference type="AlphaFoldDB" id="A0A1H9JFK6"/>
<dbReference type="InterPro" id="IPR007848">
    <property type="entry name" value="Small_mtfrase_dom"/>
</dbReference>
<dbReference type="PANTHER" id="PTHR47816:SF4">
    <property type="entry name" value="RIBOSOMAL RNA SMALL SUBUNIT METHYLTRANSFERASE C"/>
    <property type="match status" value="1"/>
</dbReference>
<dbReference type="RefSeq" id="WP_091774556.1">
    <property type="nucleotide sequence ID" value="NZ_FOES01000030.1"/>
</dbReference>
<dbReference type="GO" id="GO:0003676">
    <property type="term" value="F:nucleic acid binding"/>
    <property type="evidence" value="ECO:0007669"/>
    <property type="project" value="InterPro"/>
</dbReference>
<evidence type="ECO:0000313" key="6">
    <source>
        <dbReference type="EMBL" id="SEQ85610.1"/>
    </source>
</evidence>
<reference evidence="6 7" key="1">
    <citation type="submission" date="2016-10" db="EMBL/GenBank/DDBJ databases">
        <authorList>
            <person name="de Groot N.N."/>
        </authorList>
    </citation>
    <scope>NUCLEOTIDE SEQUENCE [LARGE SCALE GENOMIC DNA]</scope>
    <source>
        <strain evidence="6 7">DSM 21633</strain>
    </source>
</reference>
<dbReference type="Pfam" id="PF05175">
    <property type="entry name" value="MTS"/>
    <property type="match status" value="1"/>
</dbReference>